<gene>
    <name evidence="1" type="ORF">DQQ10_00275</name>
</gene>
<dbReference type="EMBL" id="QMFY01000001">
    <property type="protein sequence ID" value="RAW02588.1"/>
    <property type="molecule type" value="Genomic_DNA"/>
</dbReference>
<dbReference type="RefSeq" id="WP_112744805.1">
    <property type="nucleotide sequence ID" value="NZ_QMFY01000001.1"/>
</dbReference>
<dbReference type="OrthoDB" id="894141at2"/>
<name>A0A364Y9J0_9BACT</name>
<keyword evidence="2" id="KW-1185">Reference proteome</keyword>
<organism evidence="1 2">
    <name type="scientific">Pseudochryseolinea flava</name>
    <dbReference type="NCBI Taxonomy" id="2059302"/>
    <lineage>
        <taxon>Bacteria</taxon>
        <taxon>Pseudomonadati</taxon>
        <taxon>Bacteroidota</taxon>
        <taxon>Cytophagia</taxon>
        <taxon>Cytophagales</taxon>
        <taxon>Fulvivirgaceae</taxon>
        <taxon>Pseudochryseolinea</taxon>
    </lineage>
</organism>
<sequence length="79" mass="8922">MFVEGARGLEKWNIDFKRVACKNSVTGNSISPRIVKTGLHYIFIFVPREKGKYNLHGPISISQGKTKDDHAIGNEFMVE</sequence>
<evidence type="ECO:0000313" key="1">
    <source>
        <dbReference type="EMBL" id="RAW02588.1"/>
    </source>
</evidence>
<proteinExistence type="predicted"/>
<evidence type="ECO:0000313" key="2">
    <source>
        <dbReference type="Proteomes" id="UP000251889"/>
    </source>
</evidence>
<reference evidence="1 2" key="1">
    <citation type="submission" date="2018-06" db="EMBL/GenBank/DDBJ databases">
        <title>Chryseolinea flavus sp. nov., a member of the phylum Bacteroidetes isolated from soil.</title>
        <authorList>
            <person name="Li Y."/>
            <person name="Wang J."/>
        </authorList>
    </citation>
    <scope>NUCLEOTIDE SEQUENCE [LARGE SCALE GENOMIC DNA]</scope>
    <source>
        <strain evidence="1 2">SDU1-6</strain>
    </source>
</reference>
<protein>
    <submittedName>
        <fullName evidence="1">Uncharacterized protein</fullName>
    </submittedName>
</protein>
<dbReference type="Proteomes" id="UP000251889">
    <property type="component" value="Unassembled WGS sequence"/>
</dbReference>
<dbReference type="AlphaFoldDB" id="A0A364Y9J0"/>
<accession>A0A364Y9J0</accession>
<comment type="caution">
    <text evidence="1">The sequence shown here is derived from an EMBL/GenBank/DDBJ whole genome shotgun (WGS) entry which is preliminary data.</text>
</comment>